<dbReference type="PANTHER" id="PTHR14939:SF5">
    <property type="entry name" value="F-BOX ONLY PROTEIN 22"/>
    <property type="match status" value="1"/>
</dbReference>
<proteinExistence type="predicted"/>
<reference evidence="3" key="1">
    <citation type="submission" date="2025-08" db="UniProtKB">
        <authorList>
            <consortium name="RefSeq"/>
        </authorList>
    </citation>
    <scope>IDENTIFICATION</scope>
</reference>
<evidence type="ECO:0000259" key="1">
    <source>
        <dbReference type="SMART" id="SM01204"/>
    </source>
</evidence>
<dbReference type="OrthoDB" id="509497at2759"/>
<dbReference type="InterPro" id="IPR036047">
    <property type="entry name" value="F-box-like_dom_sf"/>
</dbReference>
<dbReference type="SMART" id="SM01204">
    <property type="entry name" value="FIST_C"/>
    <property type="match status" value="1"/>
</dbReference>
<sequence length="385" mass="42445">MSCKDIYVLLNLAEVVERILTFLPIKSLLKVACVCRLWRECAHRIMKSRQGVVWISAVGPSASDGHALVCAMAYELQKVYVLPETVLYLADAETFCGHGDVQRQKKARKKNGAEIAAVLENLLPSQCQILGLVTPGIIVTPMASHGSRPQEIEDGEAGLALLFPKIDGVKIQPFHFFKDAKNKAFDESKLSEAGLKNNPELRVVLMFGYNTHKHGANRFLHQVIDPLNEKNIIIAGGQVEGLSSCTSENKTCNKDSIGVVGLAFSGSKVQGATVLLAQEVYDERTAEACMQRLKSANVPEHNTIGFMFACVGRGQQYYKNKTNVEADAFRKYFPTVPLFGFFGNGEIGCDRIVTGNFILRECNEVKDDLLHGYTTVMTLIHFGTK</sequence>
<dbReference type="InterPro" id="IPR019494">
    <property type="entry name" value="FIST_C"/>
</dbReference>
<dbReference type="Pfam" id="PF10442">
    <property type="entry name" value="FIST_C"/>
    <property type="match status" value="1"/>
</dbReference>
<dbReference type="GO" id="GO:0048742">
    <property type="term" value="P:regulation of skeletal muscle fiber development"/>
    <property type="evidence" value="ECO:0007669"/>
    <property type="project" value="TreeGrafter"/>
</dbReference>
<dbReference type="AlphaFoldDB" id="A0A6P7WY96"/>
<accession>A0A6P7WY96</accession>
<dbReference type="KEGG" id="muo:115457793"/>
<name>A0A6P7WY96_9AMPH</name>
<dbReference type="SUPFAM" id="SSF81383">
    <property type="entry name" value="F-box domain"/>
    <property type="match status" value="1"/>
</dbReference>
<dbReference type="InParanoid" id="A0A6P7WY96"/>
<dbReference type="FunCoup" id="A0A6P7WY96">
    <property type="interactions" value="1404"/>
</dbReference>
<dbReference type="CTD" id="26263"/>
<dbReference type="GO" id="GO:0032436">
    <property type="term" value="P:positive regulation of proteasomal ubiquitin-dependent protein catabolic process"/>
    <property type="evidence" value="ECO:0007669"/>
    <property type="project" value="TreeGrafter"/>
</dbReference>
<feature type="domain" description="FIST C-domain" evidence="1">
    <location>
        <begin position="216"/>
        <end position="350"/>
    </location>
</feature>
<dbReference type="Gene3D" id="1.20.1280.50">
    <property type="match status" value="1"/>
</dbReference>
<gene>
    <name evidence="3" type="primary">FBXO22</name>
</gene>
<organism evidence="2 3">
    <name type="scientific">Microcaecilia unicolor</name>
    <dbReference type="NCBI Taxonomy" id="1415580"/>
    <lineage>
        <taxon>Eukaryota</taxon>
        <taxon>Metazoa</taxon>
        <taxon>Chordata</taxon>
        <taxon>Craniata</taxon>
        <taxon>Vertebrata</taxon>
        <taxon>Euteleostomi</taxon>
        <taxon>Amphibia</taxon>
        <taxon>Gymnophiona</taxon>
        <taxon>Siphonopidae</taxon>
        <taxon>Microcaecilia</taxon>
    </lineage>
</organism>
<dbReference type="RefSeq" id="XP_030043260.1">
    <property type="nucleotide sequence ID" value="XM_030187400.1"/>
</dbReference>
<evidence type="ECO:0000313" key="3">
    <source>
        <dbReference type="RefSeq" id="XP_030043260.1"/>
    </source>
</evidence>
<evidence type="ECO:0000313" key="2">
    <source>
        <dbReference type="Proteomes" id="UP000515156"/>
    </source>
</evidence>
<dbReference type="PANTHER" id="PTHR14939">
    <property type="entry name" value="F-BOX ONLY PROTEIN 22"/>
    <property type="match status" value="1"/>
</dbReference>
<dbReference type="CDD" id="cd22097">
    <property type="entry name" value="F-box_FBXO22"/>
    <property type="match status" value="1"/>
</dbReference>
<dbReference type="GO" id="GO:0000209">
    <property type="term" value="P:protein polyubiquitination"/>
    <property type="evidence" value="ECO:0007669"/>
    <property type="project" value="TreeGrafter"/>
</dbReference>
<dbReference type="Proteomes" id="UP000515156">
    <property type="component" value="Chromosome 1"/>
</dbReference>
<dbReference type="InterPro" id="IPR001810">
    <property type="entry name" value="F-box_dom"/>
</dbReference>
<keyword evidence="2" id="KW-1185">Reference proteome</keyword>
<dbReference type="Pfam" id="PF12937">
    <property type="entry name" value="F-box-like"/>
    <property type="match status" value="1"/>
</dbReference>
<protein>
    <submittedName>
        <fullName evidence="3">F-box only protein 22</fullName>
    </submittedName>
</protein>
<dbReference type="GeneID" id="115457793"/>